<feature type="domain" description="C3H1-type" evidence="6">
    <location>
        <begin position="297"/>
        <end position="324"/>
    </location>
</feature>
<dbReference type="Pfam" id="PF00642">
    <property type="entry name" value="zf-CCCH"/>
    <property type="match status" value="1"/>
</dbReference>
<dbReference type="SMART" id="SM00356">
    <property type="entry name" value="ZnF_C3H1"/>
    <property type="match status" value="4"/>
</dbReference>
<evidence type="ECO:0000256" key="5">
    <source>
        <dbReference type="SAM" id="MobiDB-lite"/>
    </source>
</evidence>
<dbReference type="GO" id="GO:0005634">
    <property type="term" value="C:nucleus"/>
    <property type="evidence" value="ECO:0007669"/>
    <property type="project" value="TreeGrafter"/>
</dbReference>
<dbReference type="Proteomes" id="UP000799776">
    <property type="component" value="Unassembled WGS sequence"/>
</dbReference>
<gene>
    <name evidence="7" type="ORF">K490DRAFT_73063</name>
</gene>
<keyword evidence="2 4" id="KW-0863">Zinc-finger</keyword>
<feature type="zinc finger region" description="C3H1-type" evidence="4">
    <location>
        <begin position="270"/>
        <end position="296"/>
    </location>
</feature>
<feature type="compositionally biased region" description="Acidic residues" evidence="5">
    <location>
        <begin position="425"/>
        <end position="440"/>
    </location>
</feature>
<sequence>MSEDKELQAKIAALAGRINVHKQKEQDPGIGQYPRPHATYGSPPRSSLDHSHRLTTYNEAGGRGRGGSYWAPQRGTPYGSHAPQRGAPYGSHAPRGRGGRVFNRTLVLNNPAGGIALGNGQSSPQPDGNAWIQKRDRHMQLINPAIYDQVAQQRTKDIEQTELQKRQQRDVKEKARLSRHFERDNGEATLNGKTLATREDPMRPYEIDVENIRFRVTDGGSKLVRASTNPNTARATPKQTRIGGVTFFRSKNGNLYRAGLVKSKQNRRIQKINEPCPRFSTTGTCSRGPQCSYLHDPEKIAICKDFLKGSCPLGDSCDLSHEPTANRVPACLHFVRGNCTNDSCRYAHVKVNPSASVCRAFGRLGFCEKGINCTERHVFECPDYANSAVCRNPKCRLPHIDRAGRLRKAAAAQGIPKEEGSPDLSSDEDYDAIDSDDVDSDGLEEDVFMLNTEDQGVDMTQQKDFVKF</sequence>
<evidence type="ECO:0000256" key="3">
    <source>
        <dbReference type="ARBA" id="ARBA00022833"/>
    </source>
</evidence>
<keyword evidence="1 4" id="KW-0479">Metal-binding</keyword>
<evidence type="ECO:0000256" key="1">
    <source>
        <dbReference type="ARBA" id="ARBA00022723"/>
    </source>
</evidence>
<dbReference type="EMBL" id="ML978717">
    <property type="protein sequence ID" value="KAF2088069.1"/>
    <property type="molecule type" value="Genomic_DNA"/>
</dbReference>
<dbReference type="PANTHER" id="PTHR46156:SF1">
    <property type="entry name" value="ZINC FINGER CCCH DOMAIN-CONTAINING PROTEIN 3"/>
    <property type="match status" value="1"/>
</dbReference>
<feature type="domain" description="C3H1-type" evidence="6">
    <location>
        <begin position="270"/>
        <end position="296"/>
    </location>
</feature>
<evidence type="ECO:0000313" key="7">
    <source>
        <dbReference type="EMBL" id="KAF2088069.1"/>
    </source>
</evidence>
<evidence type="ECO:0000256" key="4">
    <source>
        <dbReference type="PROSITE-ProRule" id="PRU00723"/>
    </source>
</evidence>
<dbReference type="Gene3D" id="4.10.1000.10">
    <property type="entry name" value="Zinc finger, CCCH-type"/>
    <property type="match status" value="2"/>
</dbReference>
<dbReference type="OrthoDB" id="410307at2759"/>
<protein>
    <recommendedName>
        <fullName evidence="6">C3H1-type domain-containing protein</fullName>
    </recommendedName>
</protein>
<evidence type="ECO:0000256" key="2">
    <source>
        <dbReference type="ARBA" id="ARBA00022771"/>
    </source>
</evidence>
<dbReference type="AlphaFoldDB" id="A0A9P4HXW1"/>
<dbReference type="Pfam" id="PF14608">
    <property type="entry name" value="zf-CCCH_2"/>
    <property type="match status" value="2"/>
</dbReference>
<dbReference type="PROSITE" id="PS50103">
    <property type="entry name" value="ZF_C3H1"/>
    <property type="match status" value="4"/>
</dbReference>
<keyword evidence="8" id="KW-1185">Reference proteome</keyword>
<feature type="zinc finger region" description="C3H1-type" evidence="4">
    <location>
        <begin position="325"/>
        <end position="351"/>
    </location>
</feature>
<dbReference type="PANTHER" id="PTHR46156">
    <property type="entry name" value="CCCH ZINGC FINGER"/>
    <property type="match status" value="1"/>
</dbReference>
<feature type="domain" description="C3H1-type" evidence="6">
    <location>
        <begin position="325"/>
        <end position="351"/>
    </location>
</feature>
<dbReference type="SUPFAM" id="SSF90229">
    <property type="entry name" value="CCCH zinc finger"/>
    <property type="match status" value="2"/>
</dbReference>
<feature type="region of interest" description="Disordered" evidence="5">
    <location>
        <begin position="411"/>
        <end position="440"/>
    </location>
</feature>
<dbReference type="Gene3D" id="6.10.250.3220">
    <property type="match status" value="1"/>
</dbReference>
<proteinExistence type="predicted"/>
<reference evidence="7" key="1">
    <citation type="journal article" date="2020" name="Stud. Mycol.">
        <title>101 Dothideomycetes genomes: a test case for predicting lifestyles and emergence of pathogens.</title>
        <authorList>
            <person name="Haridas S."/>
            <person name="Albert R."/>
            <person name="Binder M."/>
            <person name="Bloem J."/>
            <person name="Labutti K."/>
            <person name="Salamov A."/>
            <person name="Andreopoulos B."/>
            <person name="Baker S."/>
            <person name="Barry K."/>
            <person name="Bills G."/>
            <person name="Bluhm B."/>
            <person name="Cannon C."/>
            <person name="Castanera R."/>
            <person name="Culley D."/>
            <person name="Daum C."/>
            <person name="Ezra D."/>
            <person name="Gonzalez J."/>
            <person name="Henrissat B."/>
            <person name="Kuo A."/>
            <person name="Liang C."/>
            <person name="Lipzen A."/>
            <person name="Lutzoni F."/>
            <person name="Magnuson J."/>
            <person name="Mondo S."/>
            <person name="Nolan M."/>
            <person name="Ohm R."/>
            <person name="Pangilinan J."/>
            <person name="Park H.-J."/>
            <person name="Ramirez L."/>
            <person name="Alfaro M."/>
            <person name="Sun H."/>
            <person name="Tritt A."/>
            <person name="Yoshinaga Y."/>
            <person name="Zwiers L.-H."/>
            <person name="Turgeon B."/>
            <person name="Goodwin S."/>
            <person name="Spatafora J."/>
            <person name="Crous P."/>
            <person name="Grigoriev I."/>
        </authorList>
    </citation>
    <scope>NUCLEOTIDE SEQUENCE</scope>
    <source>
        <strain evidence="7">CBS 121410</strain>
    </source>
</reference>
<organism evidence="7 8">
    <name type="scientific">Saccharata proteae CBS 121410</name>
    <dbReference type="NCBI Taxonomy" id="1314787"/>
    <lineage>
        <taxon>Eukaryota</taxon>
        <taxon>Fungi</taxon>
        <taxon>Dikarya</taxon>
        <taxon>Ascomycota</taxon>
        <taxon>Pezizomycotina</taxon>
        <taxon>Dothideomycetes</taxon>
        <taxon>Dothideomycetes incertae sedis</taxon>
        <taxon>Botryosphaeriales</taxon>
        <taxon>Saccharataceae</taxon>
        <taxon>Saccharata</taxon>
    </lineage>
</organism>
<dbReference type="GO" id="GO:0008270">
    <property type="term" value="F:zinc ion binding"/>
    <property type="evidence" value="ECO:0007669"/>
    <property type="project" value="UniProtKB-KW"/>
</dbReference>
<dbReference type="FunFam" id="4.10.1000.10:FF:000035">
    <property type="entry name" value="CCCH zinc finger protein, variant"/>
    <property type="match status" value="1"/>
</dbReference>
<feature type="domain" description="C3H1-type" evidence="6">
    <location>
        <begin position="352"/>
        <end position="380"/>
    </location>
</feature>
<feature type="zinc finger region" description="C3H1-type" evidence="4">
    <location>
        <begin position="297"/>
        <end position="324"/>
    </location>
</feature>
<feature type="region of interest" description="Disordered" evidence="5">
    <location>
        <begin position="18"/>
        <end position="50"/>
    </location>
</feature>
<feature type="zinc finger region" description="C3H1-type" evidence="4">
    <location>
        <begin position="352"/>
        <end position="380"/>
    </location>
</feature>
<dbReference type="InterPro" id="IPR036855">
    <property type="entry name" value="Znf_CCCH_sf"/>
</dbReference>
<evidence type="ECO:0000313" key="8">
    <source>
        <dbReference type="Proteomes" id="UP000799776"/>
    </source>
</evidence>
<keyword evidence="3 4" id="KW-0862">Zinc</keyword>
<accession>A0A9P4HXW1</accession>
<comment type="caution">
    <text evidence="7">The sequence shown here is derived from an EMBL/GenBank/DDBJ whole genome shotgun (WGS) entry which is preliminary data.</text>
</comment>
<dbReference type="InterPro" id="IPR000571">
    <property type="entry name" value="Znf_CCCH"/>
</dbReference>
<evidence type="ECO:0000259" key="6">
    <source>
        <dbReference type="PROSITE" id="PS50103"/>
    </source>
</evidence>
<name>A0A9P4HXW1_9PEZI</name>
<feature type="region of interest" description="Disordered" evidence="5">
    <location>
        <begin position="74"/>
        <end position="96"/>
    </location>
</feature>